<name>A0A0E9Q038_ANGAN</name>
<protein>
    <submittedName>
        <fullName evidence="1">Uncharacterized protein</fullName>
    </submittedName>
</protein>
<reference evidence="1" key="2">
    <citation type="journal article" date="2015" name="Fish Shellfish Immunol.">
        <title>Early steps in the European eel (Anguilla anguilla)-Vibrio vulnificus interaction in the gills: Role of the RtxA13 toxin.</title>
        <authorList>
            <person name="Callol A."/>
            <person name="Pajuelo D."/>
            <person name="Ebbesson L."/>
            <person name="Teles M."/>
            <person name="MacKenzie S."/>
            <person name="Amaro C."/>
        </authorList>
    </citation>
    <scope>NUCLEOTIDE SEQUENCE</scope>
</reference>
<accession>A0A0E9Q038</accession>
<dbReference type="AlphaFoldDB" id="A0A0E9Q038"/>
<reference evidence="1" key="1">
    <citation type="submission" date="2014-11" db="EMBL/GenBank/DDBJ databases">
        <authorList>
            <person name="Amaro Gonzalez C."/>
        </authorList>
    </citation>
    <scope>NUCLEOTIDE SEQUENCE</scope>
</reference>
<evidence type="ECO:0000313" key="1">
    <source>
        <dbReference type="EMBL" id="JAH09488.1"/>
    </source>
</evidence>
<dbReference type="EMBL" id="GBXM01099089">
    <property type="protein sequence ID" value="JAH09488.1"/>
    <property type="molecule type" value="Transcribed_RNA"/>
</dbReference>
<organism evidence="1">
    <name type="scientific">Anguilla anguilla</name>
    <name type="common">European freshwater eel</name>
    <name type="synonym">Muraena anguilla</name>
    <dbReference type="NCBI Taxonomy" id="7936"/>
    <lineage>
        <taxon>Eukaryota</taxon>
        <taxon>Metazoa</taxon>
        <taxon>Chordata</taxon>
        <taxon>Craniata</taxon>
        <taxon>Vertebrata</taxon>
        <taxon>Euteleostomi</taxon>
        <taxon>Actinopterygii</taxon>
        <taxon>Neopterygii</taxon>
        <taxon>Teleostei</taxon>
        <taxon>Anguilliformes</taxon>
        <taxon>Anguillidae</taxon>
        <taxon>Anguilla</taxon>
    </lineage>
</organism>
<sequence length="27" mass="3063">MERYLSVWNSTSVCVILSQCVELCLSV</sequence>
<proteinExistence type="predicted"/>